<dbReference type="GO" id="GO:0043248">
    <property type="term" value="P:proteasome assembly"/>
    <property type="evidence" value="ECO:0007669"/>
    <property type="project" value="InterPro"/>
</dbReference>
<proteinExistence type="predicted"/>
<dbReference type="Gene3D" id="3.30.230.90">
    <property type="match status" value="1"/>
</dbReference>
<dbReference type="InterPro" id="IPR018788">
    <property type="entry name" value="Proteasome_assmbl_chp_3"/>
</dbReference>
<protein>
    <recommendedName>
        <fullName evidence="3">Proteasome assembly chaperone 3</fullName>
    </recommendedName>
</protein>
<dbReference type="PANTHER" id="PTHR31051">
    <property type="entry name" value="PROTEASOME ASSEMBLY CHAPERONE 3"/>
    <property type="match status" value="1"/>
</dbReference>
<evidence type="ECO:0000313" key="1">
    <source>
        <dbReference type="EMBL" id="KAF7778668.1"/>
    </source>
</evidence>
<gene>
    <name evidence="1" type="ORF">Agabi119p4_3013</name>
</gene>
<dbReference type="Proteomes" id="UP000629468">
    <property type="component" value="Unassembled WGS sequence"/>
</dbReference>
<evidence type="ECO:0008006" key="3">
    <source>
        <dbReference type="Google" id="ProtNLM"/>
    </source>
</evidence>
<comment type="caution">
    <text evidence="1">The sequence shown here is derived from an EMBL/GenBank/DDBJ whole genome shotgun (WGS) entry which is preliminary data.</text>
</comment>
<organism evidence="1 2">
    <name type="scientific">Agaricus bisporus var. burnettii</name>
    <dbReference type="NCBI Taxonomy" id="192524"/>
    <lineage>
        <taxon>Eukaryota</taxon>
        <taxon>Fungi</taxon>
        <taxon>Dikarya</taxon>
        <taxon>Basidiomycota</taxon>
        <taxon>Agaricomycotina</taxon>
        <taxon>Agaricomycetes</taxon>
        <taxon>Agaricomycetidae</taxon>
        <taxon>Agaricales</taxon>
        <taxon>Agaricineae</taxon>
        <taxon>Agaricaceae</taxon>
        <taxon>Agaricus</taxon>
    </lineage>
</organism>
<accession>A0A8H7F6G8</accession>
<evidence type="ECO:0000313" key="2">
    <source>
        <dbReference type="Proteomes" id="UP000629468"/>
    </source>
</evidence>
<reference evidence="1 2" key="1">
    <citation type="journal article" name="Sci. Rep.">
        <title>Telomere-to-telomere assembled and centromere annotated genomes of the two main subspecies of the button mushroom Agaricus bisporus reveal especially polymorphic chromosome ends.</title>
        <authorList>
            <person name="Sonnenberg A.S.M."/>
            <person name="Sedaghat-Telgerd N."/>
            <person name="Lavrijssen B."/>
            <person name="Ohm R.A."/>
            <person name="Hendrickx P.M."/>
            <person name="Scholtmeijer K."/>
            <person name="Baars J.J.P."/>
            <person name="van Peer A."/>
        </authorList>
    </citation>
    <scope>NUCLEOTIDE SEQUENCE [LARGE SCALE GENOMIC DNA]</scope>
    <source>
        <strain evidence="1 2">H119_p4</strain>
    </source>
</reference>
<dbReference type="AlphaFoldDB" id="A0A8H7F6G8"/>
<name>A0A8H7F6G8_AGABI</name>
<dbReference type="PANTHER" id="PTHR31051:SF1">
    <property type="entry name" value="PROTEASOME ASSEMBLY CHAPERONE 3"/>
    <property type="match status" value="1"/>
</dbReference>
<sequence length="150" mass="16371">MRSHQAECHLAFIKEDVVVQRYSDRTLVLVTQLGKIGNLIQASIPPTTGLPPLTDQLPPPLPAIHLTPLLGSASSEHVQTLHSLYVSQIATLVWVYDASSAVDTGRKAVVVGLALKKLSDGDEGLTEDEKLVFREVMNLVQDMLKQYSSV</sequence>
<dbReference type="EMBL" id="JABXXO010000004">
    <property type="protein sequence ID" value="KAF7778668.1"/>
    <property type="molecule type" value="Genomic_DNA"/>
</dbReference>
<dbReference type="InterPro" id="IPR053720">
    <property type="entry name" value="Psm_Assembly_Chaperone"/>
</dbReference>